<sequence length="233" mass="26116">MTERTLYVVGNRFEEIADGDAIVSFDDALERCRSDRIDASRISLQQGVSERQHHTLQAALAGNEHVRLVSYFDEYRRCSGELTHKAKPENTLISDPQTSADDNSYAGILMIDDACAELSDHVTGKHVQFMVLIEAARQMGNAVTQKFHSTAAKIYLAEEIRVGFATFVYPFETRIDCRVTRRDLRATGDGKMALEIGFVQQGKIACQLSLAFTVLDRKFVTSLEMNALKAFVR</sequence>
<dbReference type="AlphaFoldDB" id="B1Z5U4"/>
<evidence type="ECO:0000313" key="2">
    <source>
        <dbReference type="EMBL" id="ACB68140.1"/>
    </source>
</evidence>
<organism evidence="2 3">
    <name type="scientific">Burkholderia ambifaria (strain MC40-6)</name>
    <dbReference type="NCBI Taxonomy" id="398577"/>
    <lineage>
        <taxon>Bacteria</taxon>
        <taxon>Pseudomonadati</taxon>
        <taxon>Pseudomonadota</taxon>
        <taxon>Betaproteobacteria</taxon>
        <taxon>Burkholderiales</taxon>
        <taxon>Burkholderiaceae</taxon>
        <taxon>Burkholderia</taxon>
        <taxon>Burkholderia cepacia complex</taxon>
    </lineage>
</organism>
<protein>
    <recommendedName>
        <fullName evidence="1">A-factor biosynthesis hotdog domain-containing protein</fullName>
    </recommendedName>
</protein>
<gene>
    <name evidence="2" type="ordered locus">BamMC406_5697</name>
</gene>
<dbReference type="HOGENOM" id="CLU_090339_0_0_4"/>
<dbReference type="InterPro" id="IPR005509">
    <property type="entry name" value="AfsA_hotdog_dom"/>
</dbReference>
<dbReference type="KEGG" id="bac:BamMC406_5697"/>
<evidence type="ECO:0000259" key="1">
    <source>
        <dbReference type="Pfam" id="PF03756"/>
    </source>
</evidence>
<proteinExistence type="predicted"/>
<reference evidence="3" key="1">
    <citation type="submission" date="2008-04" db="EMBL/GenBank/DDBJ databases">
        <title>Complete sequence of chromosome 3 of Burkholderia ambifaria MC40-6.</title>
        <authorList>
            <person name="Copeland A."/>
            <person name="Lucas S."/>
            <person name="Lapidus A."/>
            <person name="Glavina del Rio T."/>
            <person name="Dalin E."/>
            <person name="Tice H."/>
            <person name="Pitluck S."/>
            <person name="Chain P."/>
            <person name="Malfatti S."/>
            <person name="Shin M."/>
            <person name="Vergez L."/>
            <person name="Lang D."/>
            <person name="Schmutz J."/>
            <person name="Larimer F."/>
            <person name="Land M."/>
            <person name="Hauser L."/>
            <person name="Kyrpides N."/>
            <person name="Lykidis A."/>
            <person name="Ramette A."/>
            <person name="Konstantinidis K."/>
            <person name="Tiedje J."/>
            <person name="Richardson P."/>
        </authorList>
    </citation>
    <scope>NUCLEOTIDE SEQUENCE [LARGE SCALE GENOMIC DNA]</scope>
    <source>
        <strain evidence="3">MC40-6</strain>
    </source>
</reference>
<dbReference type="Pfam" id="PF03756">
    <property type="entry name" value="AfsA"/>
    <property type="match status" value="1"/>
</dbReference>
<dbReference type="Proteomes" id="UP000001680">
    <property type="component" value="Chromosome 3"/>
</dbReference>
<name>B1Z5U4_BURA4</name>
<feature type="domain" description="A-factor biosynthesis hotdog" evidence="1">
    <location>
        <begin position="84"/>
        <end position="210"/>
    </location>
</feature>
<accession>B1Z5U4</accession>
<evidence type="ECO:0000313" key="3">
    <source>
        <dbReference type="Proteomes" id="UP000001680"/>
    </source>
</evidence>
<dbReference type="RefSeq" id="WP_012372071.1">
    <property type="nucleotide sequence ID" value="NC_010557.1"/>
</dbReference>
<dbReference type="EMBL" id="CP001027">
    <property type="protein sequence ID" value="ACB68140.1"/>
    <property type="molecule type" value="Genomic_DNA"/>
</dbReference>